<proteinExistence type="predicted"/>
<keyword evidence="3" id="KW-1185">Reference proteome</keyword>
<feature type="compositionally biased region" description="Low complexity" evidence="1">
    <location>
        <begin position="240"/>
        <end position="254"/>
    </location>
</feature>
<feature type="compositionally biased region" description="Acidic residues" evidence="1">
    <location>
        <begin position="378"/>
        <end position="411"/>
    </location>
</feature>
<dbReference type="AlphaFoldDB" id="A0A9P5N6G5"/>
<feature type="compositionally biased region" description="Basic and acidic residues" evidence="1">
    <location>
        <begin position="327"/>
        <end position="343"/>
    </location>
</feature>
<feature type="region of interest" description="Disordered" evidence="1">
    <location>
        <begin position="327"/>
        <end position="425"/>
    </location>
</feature>
<evidence type="ECO:0000256" key="1">
    <source>
        <dbReference type="SAM" id="MobiDB-lite"/>
    </source>
</evidence>
<organism evidence="2 3">
    <name type="scientific">Russula ochroleuca</name>
    <dbReference type="NCBI Taxonomy" id="152965"/>
    <lineage>
        <taxon>Eukaryota</taxon>
        <taxon>Fungi</taxon>
        <taxon>Dikarya</taxon>
        <taxon>Basidiomycota</taxon>
        <taxon>Agaricomycotina</taxon>
        <taxon>Agaricomycetes</taxon>
        <taxon>Russulales</taxon>
        <taxon>Russulaceae</taxon>
        <taxon>Russula</taxon>
    </lineage>
</organism>
<protein>
    <submittedName>
        <fullName evidence="2">Uncharacterized protein</fullName>
    </submittedName>
</protein>
<accession>A0A9P5N6G5</accession>
<gene>
    <name evidence="2" type="ORF">DFH94DRAFT_841759</name>
</gene>
<feature type="region of interest" description="Disordered" evidence="1">
    <location>
        <begin position="240"/>
        <end position="271"/>
    </location>
</feature>
<evidence type="ECO:0000313" key="3">
    <source>
        <dbReference type="Proteomes" id="UP000759537"/>
    </source>
</evidence>
<dbReference type="Proteomes" id="UP000759537">
    <property type="component" value="Unassembled WGS sequence"/>
</dbReference>
<feature type="compositionally biased region" description="Polar residues" evidence="1">
    <location>
        <begin position="255"/>
        <end position="271"/>
    </location>
</feature>
<reference evidence="2" key="2">
    <citation type="journal article" date="2020" name="Nat. Commun.">
        <title>Large-scale genome sequencing of mycorrhizal fungi provides insights into the early evolution of symbiotic traits.</title>
        <authorList>
            <person name="Miyauchi S."/>
            <person name="Kiss E."/>
            <person name="Kuo A."/>
            <person name="Drula E."/>
            <person name="Kohler A."/>
            <person name="Sanchez-Garcia M."/>
            <person name="Morin E."/>
            <person name="Andreopoulos B."/>
            <person name="Barry K.W."/>
            <person name="Bonito G."/>
            <person name="Buee M."/>
            <person name="Carver A."/>
            <person name="Chen C."/>
            <person name="Cichocki N."/>
            <person name="Clum A."/>
            <person name="Culley D."/>
            <person name="Crous P.W."/>
            <person name="Fauchery L."/>
            <person name="Girlanda M."/>
            <person name="Hayes R.D."/>
            <person name="Keri Z."/>
            <person name="LaButti K."/>
            <person name="Lipzen A."/>
            <person name="Lombard V."/>
            <person name="Magnuson J."/>
            <person name="Maillard F."/>
            <person name="Murat C."/>
            <person name="Nolan M."/>
            <person name="Ohm R.A."/>
            <person name="Pangilinan J."/>
            <person name="Pereira M.F."/>
            <person name="Perotto S."/>
            <person name="Peter M."/>
            <person name="Pfister S."/>
            <person name="Riley R."/>
            <person name="Sitrit Y."/>
            <person name="Stielow J.B."/>
            <person name="Szollosi G."/>
            <person name="Zifcakova L."/>
            <person name="Stursova M."/>
            <person name="Spatafora J.W."/>
            <person name="Tedersoo L."/>
            <person name="Vaario L.M."/>
            <person name="Yamada A."/>
            <person name="Yan M."/>
            <person name="Wang P."/>
            <person name="Xu J."/>
            <person name="Bruns T."/>
            <person name="Baldrian P."/>
            <person name="Vilgalys R."/>
            <person name="Dunand C."/>
            <person name="Henrissat B."/>
            <person name="Grigoriev I.V."/>
            <person name="Hibbett D."/>
            <person name="Nagy L.G."/>
            <person name="Martin F.M."/>
        </authorList>
    </citation>
    <scope>NUCLEOTIDE SEQUENCE</scope>
    <source>
        <strain evidence="2">Prilba</strain>
    </source>
</reference>
<feature type="compositionally biased region" description="Low complexity" evidence="1">
    <location>
        <begin position="364"/>
        <end position="377"/>
    </location>
</feature>
<evidence type="ECO:0000313" key="2">
    <source>
        <dbReference type="EMBL" id="KAF8487427.1"/>
    </source>
</evidence>
<dbReference type="EMBL" id="WHVB01000001">
    <property type="protein sequence ID" value="KAF8487427.1"/>
    <property type="molecule type" value="Genomic_DNA"/>
</dbReference>
<sequence>MLQKDEFIDARAGSAVLQITPVIQITKLQSGRSDGHFLKSCYEELTFNYNVDCHRAIVGTRSRLTVGEDKWCAFLLPFSVVLRTRLTLRLKGSKKKSKKLDEDRILIMSEESTLPQMIRLRGFSLMTNIMGDYEKDLEILTPAIDCMSTWPLMSRNKAENLAEYSKVRVPVQRCTEFGNVVLKLLKTFWTNGASWRLPLELPKGMNGDIAADDTGIDWALPPSRRPEIACRISSSWMISSRSSVPPSRHSTPSRIRTQPAGSSTVQTSSGPKTAAIIADAAAAQKVAEERALMEATAAPEELIIVKKKKLSIYDTRTIKLDTISNEKDKDQKVRAAEKGKRGPPDANSGASAQLRRQNDLHADTTTSPLAPLSSTSLQEEEGNDAEMEMGVDEAMDLSTDEDDVVDVDADGDDGRLLHPGKRIVW</sequence>
<dbReference type="OrthoDB" id="422362at2759"/>
<comment type="caution">
    <text evidence="2">The sequence shown here is derived from an EMBL/GenBank/DDBJ whole genome shotgun (WGS) entry which is preliminary data.</text>
</comment>
<reference evidence="2" key="1">
    <citation type="submission" date="2019-10" db="EMBL/GenBank/DDBJ databases">
        <authorList>
            <consortium name="DOE Joint Genome Institute"/>
            <person name="Kuo A."/>
            <person name="Miyauchi S."/>
            <person name="Kiss E."/>
            <person name="Drula E."/>
            <person name="Kohler A."/>
            <person name="Sanchez-Garcia M."/>
            <person name="Andreopoulos B."/>
            <person name="Barry K.W."/>
            <person name="Bonito G."/>
            <person name="Buee M."/>
            <person name="Carver A."/>
            <person name="Chen C."/>
            <person name="Cichocki N."/>
            <person name="Clum A."/>
            <person name="Culley D."/>
            <person name="Crous P.W."/>
            <person name="Fauchery L."/>
            <person name="Girlanda M."/>
            <person name="Hayes R."/>
            <person name="Keri Z."/>
            <person name="LaButti K."/>
            <person name="Lipzen A."/>
            <person name="Lombard V."/>
            <person name="Magnuson J."/>
            <person name="Maillard F."/>
            <person name="Morin E."/>
            <person name="Murat C."/>
            <person name="Nolan M."/>
            <person name="Ohm R."/>
            <person name="Pangilinan J."/>
            <person name="Pereira M."/>
            <person name="Perotto S."/>
            <person name="Peter M."/>
            <person name="Riley R."/>
            <person name="Sitrit Y."/>
            <person name="Stielow B."/>
            <person name="Szollosi G."/>
            <person name="Zifcakova L."/>
            <person name="Stursova M."/>
            <person name="Spatafora J.W."/>
            <person name="Tedersoo L."/>
            <person name="Vaario L.-M."/>
            <person name="Yamada A."/>
            <person name="Yan M."/>
            <person name="Wang P."/>
            <person name="Xu J."/>
            <person name="Bruns T."/>
            <person name="Baldrian P."/>
            <person name="Vilgalys R."/>
            <person name="Henrissat B."/>
            <person name="Grigoriev I.V."/>
            <person name="Hibbett D."/>
            <person name="Nagy L.G."/>
            <person name="Martin F.M."/>
        </authorList>
    </citation>
    <scope>NUCLEOTIDE SEQUENCE</scope>
    <source>
        <strain evidence="2">Prilba</strain>
    </source>
</reference>
<name>A0A9P5N6G5_9AGAM</name>